<sequence>MDHLRIQHWLSKIALVLIGSISIFGTSSSGAQESTLENVLSLAAEYVDQYQRDLGVVIAEEHYLQVTDGINNRRLVSDLFVFSMPGEQEPWLAFRDVISVNGTPVEDRQQRLEDVFRESPIITGPVRRRLIMESARYNIGGISRNMNVPTMALQLLAASDQHRFLFKKKRDRKIDGISVWELEFEEHTAPALVKNGQGGNLFSYGTVWIEPTTGRVIQTDFRAKDEEVELEIQMRVKYQADEHLGLLVPETMTERYKVRLRPLTFSPFAKRNLEVNCEAKYSNFRRFEIQVDMGVNTPPNP</sequence>
<evidence type="ECO:0000313" key="1">
    <source>
        <dbReference type="EMBL" id="SUZ99289.1"/>
    </source>
</evidence>
<name>A0A381S739_9ZZZZ</name>
<proteinExistence type="predicted"/>
<reference evidence="1" key="1">
    <citation type="submission" date="2018-05" db="EMBL/GenBank/DDBJ databases">
        <authorList>
            <person name="Lanie J.A."/>
            <person name="Ng W.-L."/>
            <person name="Kazmierczak K.M."/>
            <person name="Andrzejewski T.M."/>
            <person name="Davidsen T.M."/>
            <person name="Wayne K.J."/>
            <person name="Tettelin H."/>
            <person name="Glass J.I."/>
            <person name="Rusch D."/>
            <person name="Podicherti R."/>
            <person name="Tsui H.-C.T."/>
            <person name="Winkler M.E."/>
        </authorList>
    </citation>
    <scope>NUCLEOTIDE SEQUENCE</scope>
</reference>
<protein>
    <recommendedName>
        <fullName evidence="2">MucB/RseB N-terminal domain-containing protein</fullName>
    </recommendedName>
</protein>
<dbReference type="AlphaFoldDB" id="A0A381S739"/>
<organism evidence="1">
    <name type="scientific">marine metagenome</name>
    <dbReference type="NCBI Taxonomy" id="408172"/>
    <lineage>
        <taxon>unclassified sequences</taxon>
        <taxon>metagenomes</taxon>
        <taxon>ecological metagenomes</taxon>
    </lineage>
</organism>
<gene>
    <name evidence="1" type="ORF">METZ01_LOCUS52143</name>
</gene>
<accession>A0A381S739</accession>
<dbReference type="EMBL" id="UINC01002688">
    <property type="protein sequence ID" value="SUZ99289.1"/>
    <property type="molecule type" value="Genomic_DNA"/>
</dbReference>
<evidence type="ECO:0008006" key="2">
    <source>
        <dbReference type="Google" id="ProtNLM"/>
    </source>
</evidence>